<organism evidence="1 2">
    <name type="scientific">Hypothenemus hampei</name>
    <name type="common">Coffee berry borer</name>
    <dbReference type="NCBI Taxonomy" id="57062"/>
    <lineage>
        <taxon>Eukaryota</taxon>
        <taxon>Metazoa</taxon>
        <taxon>Ecdysozoa</taxon>
        <taxon>Arthropoda</taxon>
        <taxon>Hexapoda</taxon>
        <taxon>Insecta</taxon>
        <taxon>Pterygota</taxon>
        <taxon>Neoptera</taxon>
        <taxon>Endopterygota</taxon>
        <taxon>Coleoptera</taxon>
        <taxon>Polyphaga</taxon>
        <taxon>Cucujiformia</taxon>
        <taxon>Curculionidae</taxon>
        <taxon>Scolytinae</taxon>
        <taxon>Hypothenemus</taxon>
    </lineage>
</organism>
<dbReference type="InterPro" id="IPR059162">
    <property type="entry name" value="RIIAD1"/>
</dbReference>
<evidence type="ECO:0000313" key="2">
    <source>
        <dbReference type="Proteomes" id="UP001566132"/>
    </source>
</evidence>
<protein>
    <submittedName>
        <fullName evidence="1">Uncharacterized protein</fullName>
    </submittedName>
</protein>
<proteinExistence type="predicted"/>
<sequence length="243" mass="28021">MADKSTHFLESLDFHPCDTPFNMDYFDLSCLTPTQQYSLNNHKVKVVREHQKYLNKNPEIRAVLQIIMRKLLLERPTHDINQFIGKYFSENWQDILDEVAKYVEKMPFATSGEPSSEKDMTSEIKQVTIKELRSRGSSKTSSPGVTEDGLITNVIKDLLEELLEDVYESVQQTIKNQIKDAEVEDGILTGAKSEDDDYELIFDLSLDFNSDFASDFELEDPTQEEMRNKDNTIIESLNNSYIV</sequence>
<gene>
    <name evidence="1" type="ORF">ABEB36_002801</name>
</gene>
<accession>A0ABD1F716</accession>
<keyword evidence="2" id="KW-1185">Reference proteome</keyword>
<dbReference type="EMBL" id="JBDJPC010000002">
    <property type="protein sequence ID" value="KAL1513381.1"/>
    <property type="molecule type" value="Genomic_DNA"/>
</dbReference>
<reference evidence="1 2" key="1">
    <citation type="submission" date="2024-05" db="EMBL/GenBank/DDBJ databases">
        <title>Genetic variation in Jamaican populations of the coffee berry borer (Hypothenemus hampei).</title>
        <authorList>
            <person name="Errbii M."/>
            <person name="Myrie A."/>
        </authorList>
    </citation>
    <scope>NUCLEOTIDE SEQUENCE [LARGE SCALE GENOMIC DNA]</scope>
    <source>
        <strain evidence="1">JA-Hopewell-2020-01-JO</strain>
        <tissue evidence="1">Whole body</tissue>
    </source>
</reference>
<name>A0ABD1F716_HYPHA</name>
<comment type="caution">
    <text evidence="1">The sequence shown here is derived from an EMBL/GenBank/DDBJ whole genome shotgun (WGS) entry which is preliminary data.</text>
</comment>
<dbReference type="AlphaFoldDB" id="A0ABD1F716"/>
<dbReference type="CDD" id="cd22971">
    <property type="entry name" value="DD_RIIAD1"/>
    <property type="match status" value="1"/>
</dbReference>
<dbReference type="Proteomes" id="UP001566132">
    <property type="component" value="Unassembled WGS sequence"/>
</dbReference>
<evidence type="ECO:0000313" key="1">
    <source>
        <dbReference type="EMBL" id="KAL1513381.1"/>
    </source>
</evidence>